<dbReference type="AlphaFoldDB" id="A0A8R2R736"/>
<evidence type="ECO:0000313" key="3">
    <source>
        <dbReference type="EnsemblMetazoa" id="XP_037875184.1"/>
    </source>
</evidence>
<protein>
    <recommendedName>
        <fullName evidence="2">Carboxylesterase type B domain-containing protein</fullName>
    </recommendedName>
</protein>
<reference evidence="4" key="1">
    <citation type="journal article" date="2008" name="Insect Biochem. Mol. Biol.">
        <title>The genome of a lepidopteran model insect, the silkworm Bombyx mori.</title>
        <authorList>
            <consortium name="International Silkworm Genome Consortium"/>
        </authorList>
    </citation>
    <scope>NUCLEOTIDE SEQUENCE [LARGE SCALE GENOMIC DNA]</scope>
    <source>
        <strain evidence="4">p50T</strain>
    </source>
</reference>
<dbReference type="SUPFAM" id="SSF53474">
    <property type="entry name" value="alpha/beta-Hydrolases"/>
    <property type="match status" value="1"/>
</dbReference>
<dbReference type="InterPro" id="IPR050309">
    <property type="entry name" value="Type-B_Carboxylest/Lipase"/>
</dbReference>
<proteinExistence type="predicted"/>
<reference evidence="3" key="2">
    <citation type="submission" date="2022-06" db="UniProtKB">
        <authorList>
            <consortium name="EnsemblMetazoa"/>
        </authorList>
    </citation>
    <scope>IDENTIFICATION</scope>
    <source>
        <strain evidence="3">p50T (Dazao)</strain>
    </source>
</reference>
<dbReference type="EnsemblMetazoa" id="XM_038019256.1">
    <property type="protein sequence ID" value="XP_037875184.1"/>
    <property type="gene ID" value="LOC101737611"/>
</dbReference>
<organism evidence="3 4">
    <name type="scientific">Bombyx mori</name>
    <name type="common">Silk moth</name>
    <dbReference type="NCBI Taxonomy" id="7091"/>
    <lineage>
        <taxon>Eukaryota</taxon>
        <taxon>Metazoa</taxon>
        <taxon>Ecdysozoa</taxon>
        <taxon>Arthropoda</taxon>
        <taxon>Hexapoda</taxon>
        <taxon>Insecta</taxon>
        <taxon>Pterygota</taxon>
        <taxon>Neoptera</taxon>
        <taxon>Endopterygota</taxon>
        <taxon>Lepidoptera</taxon>
        <taxon>Glossata</taxon>
        <taxon>Ditrysia</taxon>
        <taxon>Bombycoidea</taxon>
        <taxon>Bombycidae</taxon>
        <taxon>Bombycinae</taxon>
        <taxon>Bombyx</taxon>
    </lineage>
</organism>
<dbReference type="InterPro" id="IPR002018">
    <property type="entry name" value="CarbesteraseB"/>
</dbReference>
<dbReference type="InterPro" id="IPR019819">
    <property type="entry name" value="Carboxylesterase_B_CS"/>
</dbReference>
<sequence length="567" mass="64819">MCKLNSLFLSSKSLRFLIRCEPPRLTSQPSSSPSSMTSRYKMSCIVQVEQGLLEGTKRQSCRGQYYYSFEGIPYAKPPIGKLRFSNPQEPDQWKGIRSAKSPSNKCAQLNPYSNSALVGSEDCLYLNIYTPSLPAEKLEKLPVIFFVHGGRLIVGYGDYYTPDYLIKNDVILVTLNYRLNVLGFLCLNLPEAPGNVGIKDTVYALRWVGRNISRFNGNPGNITVFGESAGGAIVSSYLTSKMTVGLFSKVIAQSGNSIADFFVINEDPIEKAIKLASVLGKDLKDQRSLYEFLVQVPLVDLVNAFTQLELSRPPSIINAYFLPVVEKKFDNVECFFEEHPIVSIKNNRVQKVPVITGYVTYESALFVQKDDSGKIVYVDDFHNFIPRFLGVEESTERSRVFQKKLREFYFAGRELNDDLKIDYLVMITDVYFVRDIIYFAELLSKHNPEVYLYEFGFDGNLNTRVMKSLGVKGASHGDIVQYQFYRKSKADKCGEADERTIDFLSECWSNFAKYGVPTWRNQKTKWLPYSTNNRRTLVINDEIELKRDVNLNRIKFWYDMIKDKSKL</sequence>
<dbReference type="InterPro" id="IPR029058">
    <property type="entry name" value="AB_hydrolase_fold"/>
</dbReference>
<evidence type="ECO:0000313" key="4">
    <source>
        <dbReference type="Proteomes" id="UP000005204"/>
    </source>
</evidence>
<feature type="domain" description="Carboxylesterase type B" evidence="2">
    <location>
        <begin position="45"/>
        <end position="557"/>
    </location>
</feature>
<accession>A0A8R2R736</accession>
<dbReference type="Proteomes" id="UP000005204">
    <property type="component" value="Unassembled WGS sequence"/>
</dbReference>
<dbReference type="PROSITE" id="PS00941">
    <property type="entry name" value="CARBOXYLESTERASE_B_2"/>
    <property type="match status" value="1"/>
</dbReference>
<evidence type="ECO:0000259" key="2">
    <source>
        <dbReference type="Pfam" id="PF00135"/>
    </source>
</evidence>
<name>A0A8R2R736_BOMMO</name>
<keyword evidence="4" id="KW-1185">Reference proteome</keyword>
<dbReference type="Gene3D" id="3.40.50.1820">
    <property type="entry name" value="alpha/beta hydrolase"/>
    <property type="match status" value="1"/>
</dbReference>
<dbReference type="Pfam" id="PF00135">
    <property type="entry name" value="COesterase"/>
    <property type="match status" value="1"/>
</dbReference>
<evidence type="ECO:0000256" key="1">
    <source>
        <dbReference type="ARBA" id="ARBA00023180"/>
    </source>
</evidence>
<keyword evidence="1" id="KW-0325">Glycoprotein</keyword>
<dbReference type="PANTHER" id="PTHR11559">
    <property type="entry name" value="CARBOXYLESTERASE"/>
    <property type="match status" value="1"/>
</dbReference>